<dbReference type="AlphaFoldDB" id="D6Y2G7"/>
<dbReference type="STRING" id="469371.Tbis_2105"/>
<keyword evidence="2" id="KW-0808">Transferase</keyword>
<keyword evidence="2" id="KW-0489">Methyltransferase</keyword>
<evidence type="ECO:0000313" key="3">
    <source>
        <dbReference type="Proteomes" id="UP000006640"/>
    </source>
</evidence>
<keyword evidence="3" id="KW-1185">Reference proteome</keyword>
<dbReference type="SUPFAM" id="SSF54593">
    <property type="entry name" value="Glyoxalase/Bleomycin resistance protein/Dihydroxybiphenyl dioxygenase"/>
    <property type="match status" value="1"/>
</dbReference>
<evidence type="ECO:0000313" key="2">
    <source>
        <dbReference type="EMBL" id="ADG88816.1"/>
    </source>
</evidence>
<dbReference type="InterPro" id="IPR028973">
    <property type="entry name" value="PhnB-like"/>
</dbReference>
<dbReference type="PANTHER" id="PTHR33990">
    <property type="entry name" value="PROTEIN YJDN-RELATED"/>
    <property type="match status" value="1"/>
</dbReference>
<dbReference type="EMBL" id="CP001874">
    <property type="protein sequence ID" value="ADG88816.1"/>
    <property type="molecule type" value="Genomic_DNA"/>
</dbReference>
<dbReference type="Proteomes" id="UP000006640">
    <property type="component" value="Chromosome"/>
</dbReference>
<dbReference type="Pfam" id="PF06983">
    <property type="entry name" value="3-dmu-9_3-mt"/>
    <property type="match status" value="1"/>
</dbReference>
<keyword evidence="2" id="KW-0830">Ubiquinone</keyword>
<protein>
    <submittedName>
        <fullName evidence="2">3-demethylubiquinone-9 3-methyltransferase</fullName>
    </submittedName>
</protein>
<dbReference type="eggNOG" id="COG3865">
    <property type="taxonomic scope" value="Bacteria"/>
</dbReference>
<dbReference type="GO" id="GO:0032259">
    <property type="term" value="P:methylation"/>
    <property type="evidence" value="ECO:0007669"/>
    <property type="project" value="UniProtKB-KW"/>
</dbReference>
<dbReference type="InterPro" id="IPR009725">
    <property type="entry name" value="3_dmu_93_MTrfase"/>
</dbReference>
<organism evidence="2 3">
    <name type="scientific">Thermobispora bispora (strain ATCC 19993 / DSM 43833 / CBS 139.67 / JCM 10125 / KCTC 9307 / NBRC 14880 / R51)</name>
    <dbReference type="NCBI Taxonomy" id="469371"/>
    <lineage>
        <taxon>Bacteria</taxon>
        <taxon>Bacillati</taxon>
        <taxon>Actinomycetota</taxon>
        <taxon>Actinomycetes</taxon>
        <taxon>Streptosporangiales</taxon>
        <taxon>Streptosporangiaceae</taxon>
        <taxon>Thermobispora</taxon>
    </lineage>
</organism>
<dbReference type="HOGENOM" id="CLU_046006_17_4_11"/>
<dbReference type="Gene3D" id="3.30.720.110">
    <property type="match status" value="1"/>
</dbReference>
<dbReference type="InterPro" id="IPR029068">
    <property type="entry name" value="Glyas_Bleomycin-R_OHBP_Dase"/>
</dbReference>
<gene>
    <name evidence="2" type="ordered locus">Tbis_2105</name>
</gene>
<proteinExistence type="predicted"/>
<sequence length="131" mass="14737">MAESMATFLMFQDGRAEEAMRWYVSLFGGTIERIDRWGEDEPGETGRVKYASFTLAGHALRCMDSPPVHAFGFTPSVSLFVDCADEAEVDRLFTALSEGGQVLMPLGEYEFSRRFGWCNDRYGVSWQIGLV</sequence>
<dbReference type="RefSeq" id="WP_013132349.1">
    <property type="nucleotide sequence ID" value="NC_014165.1"/>
</dbReference>
<dbReference type="Gene3D" id="3.30.720.100">
    <property type="match status" value="1"/>
</dbReference>
<dbReference type="GO" id="GO:0008168">
    <property type="term" value="F:methyltransferase activity"/>
    <property type="evidence" value="ECO:0007669"/>
    <property type="project" value="UniProtKB-KW"/>
</dbReference>
<dbReference type="PIRSF" id="PIRSF021700">
    <property type="entry name" value="3_dmu_93_MTrfase"/>
    <property type="match status" value="1"/>
</dbReference>
<accession>D6Y2G7</accession>
<reference evidence="2 3" key="1">
    <citation type="submission" date="2010-01" db="EMBL/GenBank/DDBJ databases">
        <title>The complete genome of Thermobispora bispora DSM 43833.</title>
        <authorList>
            <consortium name="US DOE Joint Genome Institute (JGI-PGF)"/>
            <person name="Lucas S."/>
            <person name="Copeland A."/>
            <person name="Lapidus A."/>
            <person name="Glavina del Rio T."/>
            <person name="Dalin E."/>
            <person name="Tice H."/>
            <person name="Bruce D."/>
            <person name="Goodwin L."/>
            <person name="Pitluck S."/>
            <person name="Kyrpides N."/>
            <person name="Mavromatis K."/>
            <person name="Ivanova N."/>
            <person name="Mikhailova N."/>
            <person name="Chertkov O."/>
            <person name="Brettin T."/>
            <person name="Detter J.C."/>
            <person name="Han C."/>
            <person name="Larimer F."/>
            <person name="Land M."/>
            <person name="Hauser L."/>
            <person name="Markowitz V."/>
            <person name="Cheng J.-F."/>
            <person name="Hugenholtz P."/>
            <person name="Woyke T."/>
            <person name="Wu D."/>
            <person name="Jando M."/>
            <person name="Schneider S."/>
            <person name="Klenk H.-P."/>
            <person name="Eisen J.A."/>
        </authorList>
    </citation>
    <scope>NUCLEOTIDE SEQUENCE [LARGE SCALE GENOMIC DNA]</scope>
    <source>
        <strain evidence="3">ATCC 19993 / DSM 43833 / CBS 139.67 / JCM 10125 / KCTC 9307 / NBRC 14880 / R51</strain>
    </source>
</reference>
<dbReference type="CDD" id="cd06588">
    <property type="entry name" value="PhnB_like"/>
    <property type="match status" value="1"/>
</dbReference>
<name>D6Y2G7_THEBD</name>
<feature type="domain" description="PhnB-like" evidence="1">
    <location>
        <begin position="5"/>
        <end position="128"/>
    </location>
</feature>
<dbReference type="PANTHER" id="PTHR33990:SF4">
    <property type="entry name" value="PHNB-LIKE DOMAIN-CONTAINING PROTEIN"/>
    <property type="match status" value="1"/>
</dbReference>
<dbReference type="KEGG" id="tbi:Tbis_2105"/>
<dbReference type="OrthoDB" id="9795306at2"/>
<evidence type="ECO:0000259" key="1">
    <source>
        <dbReference type="Pfam" id="PF06983"/>
    </source>
</evidence>